<evidence type="ECO:0000313" key="2">
    <source>
        <dbReference type="Proteomes" id="UP001364224"/>
    </source>
</evidence>
<reference evidence="1 2" key="1">
    <citation type="submission" date="2024-02" db="EMBL/GenBank/DDBJ databases">
        <title>Adaptive strategies in a cosmopolitan and abundant soil bacterium.</title>
        <authorList>
            <person name="Carini P."/>
        </authorList>
    </citation>
    <scope>NUCLEOTIDE SEQUENCE [LARGE SCALE GENOMIC DNA]</scope>
    <source>
        <strain evidence="1 2">AZCC 1608</strain>
    </source>
</reference>
<accession>A0ABU8B5G0</accession>
<keyword evidence="2" id="KW-1185">Reference proteome</keyword>
<protein>
    <submittedName>
        <fullName evidence="1">Uncharacterized protein</fullName>
    </submittedName>
</protein>
<dbReference type="RefSeq" id="WP_334477876.1">
    <property type="nucleotide sequence ID" value="NZ_JAZHRV010000001.1"/>
</dbReference>
<sequence length="193" mass="21146">MRFEILPGLPPYGPVAISFSIHGDREHREGLVVRFYPKVSESWVGNFFGDSIACNAVLDHPNGTDVIVVAGGEASVVDLENRSVRDSLGGDIEEVISLPSLGSVIFRGFTDFTAVRADNSGWRSPRISWDGFRNIDVRHTELFGEAYTPVSDAWAPFRLDLLTGHCTDGIYEKEMARAVRVSGGKESKTDPSS</sequence>
<dbReference type="EMBL" id="JAZHRV010000001">
    <property type="protein sequence ID" value="MEH2553402.1"/>
    <property type="molecule type" value="Genomic_DNA"/>
</dbReference>
<proteinExistence type="predicted"/>
<gene>
    <name evidence="1" type="ORF">V1286_000931</name>
</gene>
<dbReference type="Proteomes" id="UP001364224">
    <property type="component" value="Unassembled WGS sequence"/>
</dbReference>
<organism evidence="1 2">
    <name type="scientific">Bradyrhizobium algeriense</name>
    <dbReference type="NCBI Taxonomy" id="634784"/>
    <lineage>
        <taxon>Bacteria</taxon>
        <taxon>Pseudomonadati</taxon>
        <taxon>Pseudomonadota</taxon>
        <taxon>Alphaproteobacteria</taxon>
        <taxon>Hyphomicrobiales</taxon>
        <taxon>Nitrobacteraceae</taxon>
        <taxon>Bradyrhizobium</taxon>
    </lineage>
</organism>
<name>A0ABU8B5G0_9BRAD</name>
<evidence type="ECO:0000313" key="1">
    <source>
        <dbReference type="EMBL" id="MEH2553402.1"/>
    </source>
</evidence>
<comment type="caution">
    <text evidence="1">The sequence shown here is derived from an EMBL/GenBank/DDBJ whole genome shotgun (WGS) entry which is preliminary data.</text>
</comment>